<dbReference type="InterPro" id="IPR013083">
    <property type="entry name" value="Znf_RING/FYVE/PHD"/>
</dbReference>
<feature type="region of interest" description="Disordered" evidence="7">
    <location>
        <begin position="414"/>
        <end position="434"/>
    </location>
</feature>
<keyword evidence="5" id="KW-0862">Zinc</keyword>
<evidence type="ECO:0000313" key="10">
    <source>
        <dbReference type="EMBL" id="GFH49105.1"/>
    </source>
</evidence>
<evidence type="ECO:0000313" key="11">
    <source>
        <dbReference type="Proteomes" id="UP001054902"/>
    </source>
</evidence>
<dbReference type="InterPro" id="IPR001841">
    <property type="entry name" value="Znf_RING"/>
</dbReference>
<protein>
    <submittedName>
        <fullName evidence="10">H+-ATPase G subunit</fullName>
    </submittedName>
</protein>
<evidence type="ECO:0000259" key="9">
    <source>
        <dbReference type="PROSITE" id="PS50089"/>
    </source>
</evidence>
<dbReference type="FunFam" id="1.20.5.2950:FF:000001">
    <property type="entry name" value="V-type proton ATPase subunit G"/>
    <property type="match status" value="1"/>
</dbReference>
<keyword evidence="4" id="KW-0406">Ion transport</keyword>
<keyword evidence="11" id="KW-1185">Reference proteome</keyword>
<evidence type="ECO:0000256" key="4">
    <source>
        <dbReference type="ARBA" id="ARBA00023065"/>
    </source>
</evidence>
<dbReference type="EMBL" id="BLLK01000032">
    <property type="protein sequence ID" value="GFH49105.1"/>
    <property type="molecule type" value="Genomic_DNA"/>
</dbReference>
<keyword evidence="8" id="KW-0472">Membrane</keyword>
<evidence type="ECO:0000256" key="3">
    <source>
        <dbReference type="ARBA" id="ARBA00022781"/>
    </source>
</evidence>
<accession>A0AAD3CQ49</accession>
<keyword evidence="8" id="KW-1133">Transmembrane helix</keyword>
<dbReference type="PANTHER" id="PTHR12713">
    <property type="entry name" value="VACUOLAR ATP SYNTHASE SUBUNIT G"/>
    <property type="match status" value="1"/>
</dbReference>
<dbReference type="AlphaFoldDB" id="A0AAD3CQ49"/>
<dbReference type="NCBIfam" id="TIGR01147">
    <property type="entry name" value="V_ATP_synt_G"/>
    <property type="match status" value="1"/>
</dbReference>
<dbReference type="GO" id="GO:0000221">
    <property type="term" value="C:vacuolar proton-transporting V-type ATPase, V1 domain"/>
    <property type="evidence" value="ECO:0007669"/>
    <property type="project" value="TreeGrafter"/>
</dbReference>
<evidence type="ECO:0000256" key="1">
    <source>
        <dbReference type="ARBA" id="ARBA00010066"/>
    </source>
</evidence>
<keyword evidence="2" id="KW-0813">Transport</keyword>
<keyword evidence="5" id="KW-0479">Metal-binding</keyword>
<dbReference type="GO" id="GO:0046961">
    <property type="term" value="F:proton-transporting ATPase activity, rotational mechanism"/>
    <property type="evidence" value="ECO:0007669"/>
    <property type="project" value="InterPro"/>
</dbReference>
<keyword evidence="5" id="KW-0863">Zinc-finger</keyword>
<evidence type="ECO:0000256" key="5">
    <source>
        <dbReference type="PROSITE-ProRule" id="PRU00175"/>
    </source>
</evidence>
<evidence type="ECO:0000256" key="2">
    <source>
        <dbReference type="ARBA" id="ARBA00022448"/>
    </source>
</evidence>
<feature type="transmembrane region" description="Helical" evidence="8">
    <location>
        <begin position="279"/>
        <end position="299"/>
    </location>
</feature>
<dbReference type="CDD" id="cd16454">
    <property type="entry name" value="RING-H2_PA-TM-RING"/>
    <property type="match status" value="1"/>
</dbReference>
<dbReference type="PANTHER" id="PTHR12713:SF11">
    <property type="entry name" value="V-TYPE PROTON ATPASE SUBUNIT G"/>
    <property type="match status" value="1"/>
</dbReference>
<keyword evidence="8" id="KW-0812">Transmembrane</keyword>
<keyword evidence="6" id="KW-0175">Coiled coil</keyword>
<dbReference type="Gene3D" id="1.20.5.2950">
    <property type="match status" value="1"/>
</dbReference>
<evidence type="ECO:0000256" key="8">
    <source>
        <dbReference type="SAM" id="Phobius"/>
    </source>
</evidence>
<feature type="coiled-coil region" evidence="6">
    <location>
        <begin position="29"/>
        <end position="56"/>
    </location>
</feature>
<comment type="similarity">
    <text evidence="1">Belongs to the V-ATPase G subunit family.</text>
</comment>
<dbReference type="SUPFAM" id="SSF57850">
    <property type="entry name" value="RING/U-box"/>
    <property type="match status" value="1"/>
</dbReference>
<keyword evidence="3" id="KW-0375">Hydrogen ion transport</keyword>
<evidence type="ECO:0000256" key="6">
    <source>
        <dbReference type="SAM" id="Coils"/>
    </source>
</evidence>
<dbReference type="Pfam" id="PF03179">
    <property type="entry name" value="V-ATPase_G"/>
    <property type="match status" value="1"/>
</dbReference>
<feature type="domain" description="RING-type" evidence="9">
    <location>
        <begin position="370"/>
        <end position="412"/>
    </location>
</feature>
<comment type="caution">
    <text evidence="10">The sequence shown here is derived from an EMBL/GenBank/DDBJ whole genome shotgun (WGS) entry which is preliminary data.</text>
</comment>
<sequence>MSSGAGIQELMAAETRASQIVAEARIGRGDRMKQAKADAQELIDQYRAEKQQEFNNSVLAAGGSGGSASAKLQAQTTQEISAMQGQFSQNQQKAIDVLLSKCCEKEHHGVIPSGLIPASFGLSFYEAGLYSTEGVNVYITKKDMCITKPDDLEIQESSTPVGIIIPRGGCSFEKKARNVMKWYQEENANVKMVLTYDGIDPNIFPYTMKPDDTFASEKDVTLALFSISHETAKDVMDALDEVQEENKNIHYLEVTFRNIMDRKGNNETDSFARNIVNEVISSFVITVSSLIITASFLLWRYRNQVMIEFSRQGIMIYYIDENRLVNEEKKTLLSDADFELIPEILYKEHQDEEDQNKEDGWKCMSNNSTCTICLENYNENDSLRCLPCGHIYHTECIHPWLTKRDEHCPLCKESAKVESKVSQDNERKSEKDHD</sequence>
<evidence type="ECO:0000256" key="7">
    <source>
        <dbReference type="SAM" id="MobiDB-lite"/>
    </source>
</evidence>
<dbReference type="Gene3D" id="3.30.40.10">
    <property type="entry name" value="Zinc/RING finger domain, C3HC4 (zinc finger)"/>
    <property type="match status" value="1"/>
</dbReference>
<name>A0AAD3CQ49_9STRA</name>
<dbReference type="InterPro" id="IPR005124">
    <property type="entry name" value="V-ATPase_G"/>
</dbReference>
<dbReference type="GO" id="GO:0008270">
    <property type="term" value="F:zinc ion binding"/>
    <property type="evidence" value="ECO:0007669"/>
    <property type="project" value="UniProtKB-KW"/>
</dbReference>
<dbReference type="PROSITE" id="PS50089">
    <property type="entry name" value="ZF_RING_2"/>
    <property type="match status" value="1"/>
</dbReference>
<organism evidence="10 11">
    <name type="scientific">Chaetoceros tenuissimus</name>
    <dbReference type="NCBI Taxonomy" id="426638"/>
    <lineage>
        <taxon>Eukaryota</taxon>
        <taxon>Sar</taxon>
        <taxon>Stramenopiles</taxon>
        <taxon>Ochrophyta</taxon>
        <taxon>Bacillariophyta</taxon>
        <taxon>Coscinodiscophyceae</taxon>
        <taxon>Chaetocerotophycidae</taxon>
        <taxon>Chaetocerotales</taxon>
        <taxon>Chaetocerotaceae</taxon>
        <taxon>Chaetoceros</taxon>
    </lineage>
</organism>
<dbReference type="Gene3D" id="3.50.30.30">
    <property type="match status" value="1"/>
</dbReference>
<reference evidence="10 11" key="1">
    <citation type="journal article" date="2021" name="Sci. Rep.">
        <title>The genome of the diatom Chaetoceros tenuissimus carries an ancient integrated fragment of an extant virus.</title>
        <authorList>
            <person name="Hongo Y."/>
            <person name="Kimura K."/>
            <person name="Takaki Y."/>
            <person name="Yoshida Y."/>
            <person name="Baba S."/>
            <person name="Kobayashi G."/>
            <person name="Nagasaki K."/>
            <person name="Hano T."/>
            <person name="Tomaru Y."/>
        </authorList>
    </citation>
    <scope>NUCLEOTIDE SEQUENCE [LARGE SCALE GENOMIC DNA]</scope>
    <source>
        <strain evidence="10 11">NIES-3715</strain>
    </source>
</reference>
<dbReference type="SMART" id="SM00184">
    <property type="entry name" value="RING"/>
    <property type="match status" value="1"/>
</dbReference>
<dbReference type="Pfam" id="PF13639">
    <property type="entry name" value="zf-RING_2"/>
    <property type="match status" value="1"/>
</dbReference>
<gene>
    <name evidence="10" type="ORF">CTEN210_05581</name>
</gene>
<dbReference type="GO" id="GO:0016887">
    <property type="term" value="F:ATP hydrolysis activity"/>
    <property type="evidence" value="ECO:0007669"/>
    <property type="project" value="TreeGrafter"/>
</dbReference>
<proteinExistence type="inferred from homology"/>
<dbReference type="Proteomes" id="UP001054902">
    <property type="component" value="Unassembled WGS sequence"/>
</dbReference>